<dbReference type="EMBL" id="AZBU02000006">
    <property type="protein sequence ID" value="TKR71778.1"/>
    <property type="molecule type" value="Genomic_DNA"/>
</dbReference>
<keyword evidence="3" id="KW-1185">Reference proteome</keyword>
<proteinExistence type="predicted"/>
<feature type="compositionally biased region" description="Polar residues" evidence="1">
    <location>
        <begin position="7"/>
        <end position="27"/>
    </location>
</feature>
<organism evidence="2 3">
    <name type="scientific">Steinernema carpocapsae</name>
    <name type="common">Entomopathogenic nematode</name>
    <dbReference type="NCBI Taxonomy" id="34508"/>
    <lineage>
        <taxon>Eukaryota</taxon>
        <taxon>Metazoa</taxon>
        <taxon>Ecdysozoa</taxon>
        <taxon>Nematoda</taxon>
        <taxon>Chromadorea</taxon>
        <taxon>Rhabditida</taxon>
        <taxon>Tylenchina</taxon>
        <taxon>Panagrolaimomorpha</taxon>
        <taxon>Strongyloidoidea</taxon>
        <taxon>Steinernematidae</taxon>
        <taxon>Steinernema</taxon>
    </lineage>
</organism>
<comment type="caution">
    <text evidence="2">The sequence shown here is derived from an EMBL/GenBank/DDBJ whole genome shotgun (WGS) entry which is preliminary data.</text>
</comment>
<feature type="compositionally biased region" description="Polar residues" evidence="1">
    <location>
        <begin position="36"/>
        <end position="49"/>
    </location>
</feature>
<feature type="compositionally biased region" description="Polar residues" evidence="1">
    <location>
        <begin position="79"/>
        <end position="96"/>
    </location>
</feature>
<dbReference type="Proteomes" id="UP000298663">
    <property type="component" value="Unassembled WGS sequence"/>
</dbReference>
<reference evidence="2 3" key="1">
    <citation type="journal article" date="2015" name="Genome Biol.">
        <title>Comparative genomics of Steinernema reveals deeply conserved gene regulatory networks.</title>
        <authorList>
            <person name="Dillman A.R."/>
            <person name="Macchietto M."/>
            <person name="Porter C.F."/>
            <person name="Rogers A."/>
            <person name="Williams B."/>
            <person name="Antoshechkin I."/>
            <person name="Lee M.M."/>
            <person name="Goodwin Z."/>
            <person name="Lu X."/>
            <person name="Lewis E.E."/>
            <person name="Goodrich-Blair H."/>
            <person name="Stock S.P."/>
            <person name="Adams B.J."/>
            <person name="Sternberg P.W."/>
            <person name="Mortazavi A."/>
        </authorList>
    </citation>
    <scope>NUCLEOTIDE SEQUENCE [LARGE SCALE GENOMIC DNA]</scope>
    <source>
        <strain evidence="2 3">ALL</strain>
    </source>
</reference>
<dbReference type="AlphaFoldDB" id="A0A4U5MQC2"/>
<feature type="compositionally biased region" description="Polar residues" evidence="1">
    <location>
        <begin position="212"/>
        <end position="221"/>
    </location>
</feature>
<feature type="compositionally biased region" description="Basic and acidic residues" evidence="1">
    <location>
        <begin position="107"/>
        <end position="122"/>
    </location>
</feature>
<evidence type="ECO:0000256" key="1">
    <source>
        <dbReference type="SAM" id="MobiDB-lite"/>
    </source>
</evidence>
<feature type="compositionally biased region" description="Basic and acidic residues" evidence="1">
    <location>
        <begin position="154"/>
        <end position="170"/>
    </location>
</feature>
<accession>A0A4U5MQC2</accession>
<evidence type="ECO:0000313" key="3">
    <source>
        <dbReference type="Proteomes" id="UP000298663"/>
    </source>
</evidence>
<evidence type="ECO:0000313" key="2">
    <source>
        <dbReference type="EMBL" id="TKR71778.1"/>
    </source>
</evidence>
<feature type="region of interest" description="Disordered" evidence="1">
    <location>
        <begin position="1"/>
        <end position="237"/>
    </location>
</feature>
<feature type="compositionally biased region" description="Basic and acidic residues" evidence="1">
    <location>
        <begin position="222"/>
        <end position="237"/>
    </location>
</feature>
<feature type="compositionally biased region" description="Basic and acidic residues" evidence="1">
    <location>
        <begin position="177"/>
        <end position="198"/>
    </location>
</feature>
<sequence>MERVDLTQESECSIASPRGRTSSGTSEEYTEANPLHGTTSDISSHTTTLDDGDELLITASDDPNPPALLKTKSKPEIAGQTSPKAKLTSVSAPQLSKEQFRKKPKKERFEELKNIRRAMVEKMKKKSTQTESTESLDSSGNVPFGNRGNRTRKKEVQENVNKKKKPRDEDTQPESQQKSDADRHSSRHKFLERMERFRASFFGKFKHRKSDQMSGEVSSPSDNKRRAKAEQSKKKPK</sequence>
<protein>
    <submittedName>
        <fullName evidence="2">Uncharacterized protein</fullName>
    </submittedName>
</protein>
<name>A0A4U5MQC2_STECR</name>
<gene>
    <name evidence="2" type="ORF">L596_019320</name>
</gene>
<reference evidence="2 3" key="2">
    <citation type="journal article" date="2019" name="G3 (Bethesda)">
        <title>Hybrid Assembly of the Genome of the Entomopathogenic Nematode Steinernema carpocapsae Identifies the X-Chromosome.</title>
        <authorList>
            <person name="Serra L."/>
            <person name="Macchietto M."/>
            <person name="Macias-Munoz A."/>
            <person name="McGill C.J."/>
            <person name="Rodriguez I.M."/>
            <person name="Rodriguez B."/>
            <person name="Murad R."/>
            <person name="Mortazavi A."/>
        </authorList>
    </citation>
    <scope>NUCLEOTIDE SEQUENCE [LARGE SCALE GENOMIC DNA]</scope>
    <source>
        <strain evidence="2 3">ALL</strain>
    </source>
</reference>
<feature type="compositionally biased region" description="Polar residues" evidence="1">
    <location>
        <begin position="129"/>
        <end position="141"/>
    </location>
</feature>